<protein>
    <recommendedName>
        <fullName evidence="6">Aminotransferase class I/classII large domain-containing protein</fullName>
    </recommendedName>
</protein>
<dbReference type="GO" id="GO:0030170">
    <property type="term" value="F:pyridoxal phosphate binding"/>
    <property type="evidence" value="ECO:0007669"/>
    <property type="project" value="InterPro"/>
</dbReference>
<keyword evidence="8" id="KW-1185">Reference proteome</keyword>
<evidence type="ECO:0000256" key="4">
    <source>
        <dbReference type="ARBA" id="ARBA00022679"/>
    </source>
</evidence>
<evidence type="ECO:0000313" key="7">
    <source>
        <dbReference type="EMBL" id="PNS14333.1"/>
    </source>
</evidence>
<organism evidence="7 8">
    <name type="scientific">Sphaceloma murrayae</name>
    <dbReference type="NCBI Taxonomy" id="2082308"/>
    <lineage>
        <taxon>Eukaryota</taxon>
        <taxon>Fungi</taxon>
        <taxon>Dikarya</taxon>
        <taxon>Ascomycota</taxon>
        <taxon>Pezizomycotina</taxon>
        <taxon>Dothideomycetes</taxon>
        <taxon>Dothideomycetidae</taxon>
        <taxon>Myriangiales</taxon>
        <taxon>Elsinoaceae</taxon>
        <taxon>Sphaceloma</taxon>
    </lineage>
</organism>
<dbReference type="PRINTS" id="PR00753">
    <property type="entry name" value="ACCSYNTHASE"/>
</dbReference>
<gene>
    <name evidence="7" type="ORF">CAC42_6846</name>
</gene>
<dbReference type="GO" id="GO:0006520">
    <property type="term" value="P:amino acid metabolic process"/>
    <property type="evidence" value="ECO:0007669"/>
    <property type="project" value="TreeGrafter"/>
</dbReference>
<dbReference type="InterPro" id="IPR050478">
    <property type="entry name" value="Ethylene_sulfur-biosynth"/>
</dbReference>
<dbReference type="AlphaFoldDB" id="A0A2K1QHJ4"/>
<proteinExistence type="inferred from homology"/>
<evidence type="ECO:0000259" key="6">
    <source>
        <dbReference type="Pfam" id="PF00155"/>
    </source>
</evidence>
<dbReference type="Gene3D" id="3.40.640.10">
    <property type="entry name" value="Type I PLP-dependent aspartate aminotransferase-like (Major domain)"/>
    <property type="match status" value="1"/>
</dbReference>
<reference evidence="7 8" key="1">
    <citation type="submission" date="2017-06" db="EMBL/GenBank/DDBJ databases">
        <title>Draft genome sequence of a variant of Elsinoe murrayae.</title>
        <authorList>
            <person name="Cheng Q."/>
        </authorList>
    </citation>
    <scope>NUCLEOTIDE SEQUENCE [LARGE SCALE GENOMIC DNA]</scope>
    <source>
        <strain evidence="7 8">CQ-2017a</strain>
    </source>
</reference>
<dbReference type="InterPro" id="IPR015422">
    <property type="entry name" value="PyrdxlP-dep_Trfase_small"/>
</dbReference>
<keyword evidence="5" id="KW-0663">Pyridoxal phosphate</keyword>
<keyword evidence="3" id="KW-0032">Aminotransferase</keyword>
<sequence>MTCSKIDLATAENWLSRHLLVRAFKQAILNDFTPEDLSYPPDANGNVKLLEALTHFFNFYFCPTIPVRSEHIAAGPGATFVLQNLLTQICAPGEAILVPAPYWSGFDFWLTRQSNITIIPVWSKELGKAPTAELVASLEEAADKADKPVKALLITNPDNPIAHCYAPEVLCALVHFCRRRGLHYVSDEAYALTTFPSETSSLDIPFTSVMSLPRYVIDSHLPYIHVIWSASKAFGSSGARLHNQPLKTAVATASAINVSSFTSTAFSSLLQAKELEAIVGQNQTLIRTNCQVLTDYLKDRSIPFIQVHAGLFVLARLGAVVPRLKEEDLLNLLNSHGVTVGGGHAFHVNESEHGWVRITFSTELPVLVEGIRRIDRALFEIQRE</sequence>
<feature type="domain" description="Aminotransferase class I/classII large" evidence="6">
    <location>
        <begin position="5"/>
        <end position="362"/>
    </location>
</feature>
<dbReference type="InterPro" id="IPR015424">
    <property type="entry name" value="PyrdxlP-dep_Trfase"/>
</dbReference>
<dbReference type="PANTHER" id="PTHR43795">
    <property type="entry name" value="BIFUNCTIONAL ASPARTATE AMINOTRANSFERASE AND GLUTAMATE/ASPARTATE-PREPHENATE AMINOTRANSFERASE-RELATED"/>
    <property type="match status" value="1"/>
</dbReference>
<dbReference type="STRING" id="2082308.A0A2K1QHJ4"/>
<dbReference type="PANTHER" id="PTHR43795:SF32">
    <property type="entry name" value="AMINOTRANSFERASE GLII-RELATED"/>
    <property type="match status" value="1"/>
</dbReference>
<dbReference type="GO" id="GO:0008483">
    <property type="term" value="F:transaminase activity"/>
    <property type="evidence" value="ECO:0007669"/>
    <property type="project" value="UniProtKB-KW"/>
</dbReference>
<dbReference type="InterPro" id="IPR015421">
    <property type="entry name" value="PyrdxlP-dep_Trfase_major"/>
</dbReference>
<evidence type="ECO:0000256" key="5">
    <source>
        <dbReference type="ARBA" id="ARBA00022898"/>
    </source>
</evidence>
<keyword evidence="4" id="KW-0808">Transferase</keyword>
<dbReference type="InterPro" id="IPR004839">
    <property type="entry name" value="Aminotransferase_I/II_large"/>
</dbReference>
<name>A0A2K1QHJ4_9PEZI</name>
<dbReference type="InParanoid" id="A0A2K1QHJ4"/>
<accession>A0A2K1QHJ4</accession>
<evidence type="ECO:0000256" key="2">
    <source>
        <dbReference type="ARBA" id="ARBA00007441"/>
    </source>
</evidence>
<dbReference type="OrthoDB" id="7042322at2759"/>
<evidence type="ECO:0000256" key="3">
    <source>
        <dbReference type="ARBA" id="ARBA00022576"/>
    </source>
</evidence>
<comment type="caution">
    <text evidence="7">The sequence shown here is derived from an EMBL/GenBank/DDBJ whole genome shotgun (WGS) entry which is preliminary data.</text>
</comment>
<dbReference type="SUPFAM" id="SSF53383">
    <property type="entry name" value="PLP-dependent transferases"/>
    <property type="match status" value="1"/>
</dbReference>
<dbReference type="Gene3D" id="3.90.1150.10">
    <property type="entry name" value="Aspartate Aminotransferase, domain 1"/>
    <property type="match status" value="1"/>
</dbReference>
<dbReference type="Pfam" id="PF00155">
    <property type="entry name" value="Aminotran_1_2"/>
    <property type="match status" value="1"/>
</dbReference>
<dbReference type="EMBL" id="NKHZ01000088">
    <property type="protein sequence ID" value="PNS14333.1"/>
    <property type="molecule type" value="Genomic_DNA"/>
</dbReference>
<comment type="cofactor">
    <cofactor evidence="1">
        <name>pyridoxal 5'-phosphate</name>
        <dbReference type="ChEBI" id="CHEBI:597326"/>
    </cofactor>
</comment>
<dbReference type="Proteomes" id="UP000243797">
    <property type="component" value="Unassembled WGS sequence"/>
</dbReference>
<evidence type="ECO:0000256" key="1">
    <source>
        <dbReference type="ARBA" id="ARBA00001933"/>
    </source>
</evidence>
<evidence type="ECO:0000313" key="8">
    <source>
        <dbReference type="Proteomes" id="UP000243797"/>
    </source>
</evidence>
<dbReference type="CDD" id="cd00609">
    <property type="entry name" value="AAT_like"/>
    <property type="match status" value="1"/>
</dbReference>
<comment type="similarity">
    <text evidence="2">Belongs to the class-I pyridoxal-phosphate-dependent aminotransferase family.</text>
</comment>